<keyword evidence="3" id="KW-1185">Reference proteome</keyword>
<protein>
    <submittedName>
        <fullName evidence="2">Transposase family protein</fullName>
    </submittedName>
</protein>
<dbReference type="RefSeq" id="WP_255226704.1">
    <property type="nucleotide sequence ID" value="NZ_JAJEKE010000004.1"/>
</dbReference>
<accession>A0ABT1ND48</accession>
<evidence type="ECO:0000313" key="2">
    <source>
        <dbReference type="EMBL" id="MCQ1529184.1"/>
    </source>
</evidence>
<dbReference type="Proteomes" id="UP001651880">
    <property type="component" value="Unassembled WGS sequence"/>
</dbReference>
<reference evidence="2 3" key="1">
    <citation type="submission" date="2021-10" db="EMBL/GenBank/DDBJ databases">
        <title>Lutispora strain m25 sp. nov., a thermophilic, non-spore-forming bacterium isolated from a lab-scale methanogenic bioreactor digesting anaerobic sludge.</title>
        <authorList>
            <person name="El Houari A."/>
            <person name="Mcdonald J."/>
        </authorList>
    </citation>
    <scope>NUCLEOTIDE SEQUENCE [LARGE SCALE GENOMIC DNA]</scope>
    <source>
        <strain evidence="3">m25</strain>
    </source>
</reference>
<evidence type="ECO:0000259" key="1">
    <source>
        <dbReference type="Pfam" id="PF14690"/>
    </source>
</evidence>
<dbReference type="InterPro" id="IPR029261">
    <property type="entry name" value="Transposase_Znf"/>
</dbReference>
<name>A0ABT1ND48_9FIRM</name>
<dbReference type="Pfam" id="PF14690">
    <property type="entry name" value="Zn_ribbon_ISL3"/>
    <property type="match status" value="1"/>
</dbReference>
<evidence type="ECO:0000313" key="3">
    <source>
        <dbReference type="Proteomes" id="UP001651880"/>
    </source>
</evidence>
<dbReference type="PANTHER" id="PTHR33498">
    <property type="entry name" value="TRANSPOSASE FOR INSERTION SEQUENCE ELEMENT IS1557"/>
    <property type="match status" value="1"/>
</dbReference>
<feature type="domain" description="Transposase IS204/IS1001/IS1096/IS1165 zinc-finger" evidence="1">
    <location>
        <begin position="35"/>
        <end position="78"/>
    </location>
</feature>
<dbReference type="EMBL" id="JAJEKE010000004">
    <property type="protein sequence ID" value="MCQ1529184.1"/>
    <property type="molecule type" value="Genomic_DNA"/>
</dbReference>
<dbReference type="InterPro" id="IPR047951">
    <property type="entry name" value="Transpos_ISL3"/>
</dbReference>
<comment type="caution">
    <text evidence="2">The sequence shown here is derived from an EMBL/GenBank/DDBJ whole genome shotgun (WGS) entry which is preliminary data.</text>
</comment>
<organism evidence="2 3">
    <name type="scientific">Lutispora saccharofermentans</name>
    <dbReference type="NCBI Taxonomy" id="3024236"/>
    <lineage>
        <taxon>Bacteria</taxon>
        <taxon>Bacillati</taxon>
        <taxon>Bacillota</taxon>
        <taxon>Clostridia</taxon>
        <taxon>Lutisporales</taxon>
        <taxon>Lutisporaceae</taxon>
        <taxon>Lutispora</taxon>
    </lineage>
</organism>
<dbReference type="PANTHER" id="PTHR33498:SF1">
    <property type="entry name" value="TRANSPOSASE FOR INSERTION SEQUENCE ELEMENT IS1557"/>
    <property type="match status" value="1"/>
</dbReference>
<proteinExistence type="predicted"/>
<gene>
    <name evidence="2" type="ORF">LJD61_06425</name>
</gene>
<sequence>MNEFVKSLDPSLNYLTHETYEHKIIIVVESSRSEINCPYCGKIASKVHSIYQRKLQDLPLQDKQVTILLNNRKYFCDNRECSHKTFAERYDFIESKSRKTKRLIDKILRLSTTVSSVSASQILKADATIVSKSTICNLLKKNALHYG</sequence>